<evidence type="ECO:0000313" key="2">
    <source>
        <dbReference type="EMBL" id="CAH1429404.1"/>
    </source>
</evidence>
<keyword evidence="1" id="KW-0472">Membrane</keyword>
<keyword evidence="1" id="KW-1133">Transmembrane helix</keyword>
<evidence type="ECO:0000256" key="1">
    <source>
        <dbReference type="SAM" id="Phobius"/>
    </source>
</evidence>
<dbReference type="InterPro" id="IPR021775">
    <property type="entry name" value="DUF3339"/>
</dbReference>
<reference evidence="2 3" key="1">
    <citation type="submission" date="2022-01" db="EMBL/GenBank/DDBJ databases">
        <authorList>
            <person name="Xiong W."/>
            <person name="Schranz E."/>
        </authorList>
    </citation>
    <scope>NUCLEOTIDE SEQUENCE [LARGE SCALE GENOMIC DNA]</scope>
</reference>
<proteinExistence type="predicted"/>
<accession>A0AAU9MTI6</accession>
<feature type="transmembrane region" description="Helical" evidence="1">
    <location>
        <begin position="40"/>
        <end position="60"/>
    </location>
</feature>
<keyword evidence="3" id="KW-1185">Reference proteome</keyword>
<comment type="caution">
    <text evidence="2">The sequence shown here is derived from an EMBL/GenBank/DDBJ whole genome shotgun (WGS) entry which is preliminary data.</text>
</comment>
<gene>
    <name evidence="2" type="ORF">LVIROSA_LOCUS16266</name>
</gene>
<dbReference type="AlphaFoldDB" id="A0AAU9MTI6"/>
<name>A0AAU9MTI6_9ASTR</name>
<evidence type="ECO:0000313" key="3">
    <source>
        <dbReference type="Proteomes" id="UP001157418"/>
    </source>
</evidence>
<dbReference type="PANTHER" id="PTHR33128:SF54">
    <property type="entry name" value="OS01G0849500 PROTEIN"/>
    <property type="match status" value="1"/>
</dbReference>
<dbReference type="Pfam" id="PF11820">
    <property type="entry name" value="DUF3339"/>
    <property type="match status" value="1"/>
</dbReference>
<protein>
    <submittedName>
        <fullName evidence="2">Uncharacterized protein</fullName>
    </submittedName>
</protein>
<dbReference type="PANTHER" id="PTHR33128">
    <property type="entry name" value="OS05G0103400 PROTEIN"/>
    <property type="match status" value="1"/>
</dbReference>
<keyword evidence="1" id="KW-0812">Transmembrane</keyword>
<dbReference type="Proteomes" id="UP001157418">
    <property type="component" value="Unassembled WGS sequence"/>
</dbReference>
<sequence length="71" mass="7468">MHDWAAPIVAAALFAFLAPGLVFQMPGNESPIGFMNMKTSVISMLLHAVLYVSTSVLSTVNNGESVASSNL</sequence>
<dbReference type="EMBL" id="CAKMRJ010002748">
    <property type="protein sequence ID" value="CAH1429404.1"/>
    <property type="molecule type" value="Genomic_DNA"/>
</dbReference>
<organism evidence="2 3">
    <name type="scientific">Lactuca virosa</name>
    <dbReference type="NCBI Taxonomy" id="75947"/>
    <lineage>
        <taxon>Eukaryota</taxon>
        <taxon>Viridiplantae</taxon>
        <taxon>Streptophyta</taxon>
        <taxon>Embryophyta</taxon>
        <taxon>Tracheophyta</taxon>
        <taxon>Spermatophyta</taxon>
        <taxon>Magnoliopsida</taxon>
        <taxon>eudicotyledons</taxon>
        <taxon>Gunneridae</taxon>
        <taxon>Pentapetalae</taxon>
        <taxon>asterids</taxon>
        <taxon>campanulids</taxon>
        <taxon>Asterales</taxon>
        <taxon>Asteraceae</taxon>
        <taxon>Cichorioideae</taxon>
        <taxon>Cichorieae</taxon>
        <taxon>Lactucinae</taxon>
        <taxon>Lactuca</taxon>
    </lineage>
</organism>